<feature type="domain" description="ABC transporter" evidence="4">
    <location>
        <begin position="3"/>
        <end position="221"/>
    </location>
</feature>
<proteinExistence type="predicted"/>
<organism evidence="5 6">
    <name type="scientific">Zhongshania marina</name>
    <dbReference type="NCBI Taxonomy" id="2304603"/>
    <lineage>
        <taxon>Bacteria</taxon>
        <taxon>Pseudomonadati</taxon>
        <taxon>Pseudomonadota</taxon>
        <taxon>Gammaproteobacteria</taxon>
        <taxon>Cellvibrionales</taxon>
        <taxon>Spongiibacteraceae</taxon>
        <taxon>Zhongshania</taxon>
    </lineage>
</organism>
<keyword evidence="1" id="KW-0813">Transport</keyword>
<keyword evidence="2" id="KW-0547">Nucleotide-binding</keyword>
<dbReference type="InterPro" id="IPR003439">
    <property type="entry name" value="ABC_transporter-like_ATP-bd"/>
</dbReference>
<protein>
    <submittedName>
        <fullName evidence="5">ABC transporter ATP-binding protein</fullName>
    </submittedName>
</protein>
<evidence type="ECO:0000256" key="1">
    <source>
        <dbReference type="ARBA" id="ARBA00022448"/>
    </source>
</evidence>
<dbReference type="GO" id="GO:0005524">
    <property type="term" value="F:ATP binding"/>
    <property type="evidence" value="ECO:0007669"/>
    <property type="project" value="UniProtKB-KW"/>
</dbReference>
<evidence type="ECO:0000313" key="6">
    <source>
        <dbReference type="Proteomes" id="UP000237222"/>
    </source>
</evidence>
<evidence type="ECO:0000256" key="3">
    <source>
        <dbReference type="ARBA" id="ARBA00022840"/>
    </source>
</evidence>
<dbReference type="CDD" id="cd03255">
    <property type="entry name" value="ABC_MJ0796_LolCDE_FtsE"/>
    <property type="match status" value="1"/>
</dbReference>
<reference evidence="5" key="1">
    <citation type="submission" date="2018-01" db="EMBL/GenBank/DDBJ databases">
        <authorList>
            <person name="Yu X.-D."/>
        </authorList>
    </citation>
    <scope>NUCLEOTIDE SEQUENCE</scope>
    <source>
        <strain evidence="5">ZX-21</strain>
    </source>
</reference>
<dbReference type="AlphaFoldDB" id="A0A2S4HHF2"/>
<dbReference type="GO" id="GO:0022857">
    <property type="term" value="F:transmembrane transporter activity"/>
    <property type="evidence" value="ECO:0007669"/>
    <property type="project" value="TreeGrafter"/>
</dbReference>
<dbReference type="GO" id="GO:0005886">
    <property type="term" value="C:plasma membrane"/>
    <property type="evidence" value="ECO:0007669"/>
    <property type="project" value="TreeGrafter"/>
</dbReference>
<dbReference type="Proteomes" id="UP000237222">
    <property type="component" value="Unassembled WGS sequence"/>
</dbReference>
<dbReference type="Pfam" id="PF00005">
    <property type="entry name" value="ABC_tran"/>
    <property type="match status" value="1"/>
</dbReference>
<dbReference type="SUPFAM" id="SSF52540">
    <property type="entry name" value="P-loop containing nucleoside triphosphate hydrolases"/>
    <property type="match status" value="1"/>
</dbReference>
<dbReference type="Gene3D" id="3.40.50.300">
    <property type="entry name" value="P-loop containing nucleotide triphosphate hydrolases"/>
    <property type="match status" value="1"/>
</dbReference>
<dbReference type="InterPro" id="IPR017911">
    <property type="entry name" value="MacB-like_ATP-bd"/>
</dbReference>
<gene>
    <name evidence="5" type="ORF">C0068_06925</name>
</gene>
<comment type="caution">
    <text evidence="5">The sequence shown here is derived from an EMBL/GenBank/DDBJ whole genome shotgun (WGS) entry which is preliminary data.</text>
</comment>
<dbReference type="RefSeq" id="WP_103683764.1">
    <property type="nucleotide sequence ID" value="NZ_PQGG01000016.1"/>
</dbReference>
<dbReference type="EMBL" id="PQGG01000016">
    <property type="protein sequence ID" value="POP53369.1"/>
    <property type="molecule type" value="Genomic_DNA"/>
</dbReference>
<dbReference type="InterPro" id="IPR003593">
    <property type="entry name" value="AAA+_ATPase"/>
</dbReference>
<dbReference type="GO" id="GO:0016887">
    <property type="term" value="F:ATP hydrolysis activity"/>
    <property type="evidence" value="ECO:0007669"/>
    <property type="project" value="InterPro"/>
</dbReference>
<dbReference type="InterPro" id="IPR027417">
    <property type="entry name" value="P-loop_NTPase"/>
</dbReference>
<accession>A0A2S4HHF2</accession>
<sequence>MLLSIKDLRFHYPGDSKVVLDIPQWCLSAGEQVFLHGPSGAGKSTFLKLLAGLLVPSGGSITMLGQPLQALRSGQRDKWRARHIGFVFQQFNLVPYLSGRDNIRLAAHFGGKGDVDAAATALLTSLGLDEKLHRKPAAELSIGQQQRVAIARALINQPELLIVDEPTSALDAKNRDLFMALLGEQLAENNTALIFVSHDLSLANGISRVESLQDINQAGRVN</sequence>
<keyword evidence="3 5" id="KW-0067">ATP-binding</keyword>
<dbReference type="PROSITE" id="PS50893">
    <property type="entry name" value="ABC_TRANSPORTER_2"/>
    <property type="match status" value="1"/>
</dbReference>
<name>A0A2S4HHF2_9GAMM</name>
<dbReference type="InterPro" id="IPR015854">
    <property type="entry name" value="ABC_transpr_LolD-like"/>
</dbReference>
<dbReference type="SMART" id="SM00382">
    <property type="entry name" value="AAA"/>
    <property type="match status" value="1"/>
</dbReference>
<dbReference type="PANTHER" id="PTHR24220">
    <property type="entry name" value="IMPORT ATP-BINDING PROTEIN"/>
    <property type="match status" value="1"/>
</dbReference>
<evidence type="ECO:0000313" key="5">
    <source>
        <dbReference type="EMBL" id="POP53369.1"/>
    </source>
</evidence>
<evidence type="ECO:0000256" key="2">
    <source>
        <dbReference type="ARBA" id="ARBA00022741"/>
    </source>
</evidence>
<dbReference type="PANTHER" id="PTHR24220:SF611">
    <property type="entry name" value="ATP-BINDING COMPONENT OF ABC TRANSPORTER-RELATED"/>
    <property type="match status" value="1"/>
</dbReference>
<evidence type="ECO:0000259" key="4">
    <source>
        <dbReference type="PROSITE" id="PS50893"/>
    </source>
</evidence>
<dbReference type="OrthoDB" id="9802264at2"/>